<protein>
    <recommendedName>
        <fullName evidence="3">SatD family (SatD)</fullName>
    </recommendedName>
</protein>
<dbReference type="KEGG" id="pxv:FXF36_15290"/>
<name>A0A5P6VU81_PSEXY</name>
<organism evidence="1 2">
    <name type="scientific">Pseudobutyrivibrio xylanivorans</name>
    <dbReference type="NCBI Taxonomy" id="185007"/>
    <lineage>
        <taxon>Bacteria</taxon>
        <taxon>Bacillati</taxon>
        <taxon>Bacillota</taxon>
        <taxon>Clostridia</taxon>
        <taxon>Lachnospirales</taxon>
        <taxon>Lachnospiraceae</taxon>
        <taxon>Pseudobutyrivibrio</taxon>
    </lineage>
</organism>
<sequence>MIEYASLIIDIEKSRGYGVKDRTGIQKILMDYTEILNRMFCESEEFRVTFSAGDSLQGLFVDVVSAYMYFRLLEILMHPVKLRAGIGVGEWTIKIENGMSTQQDGPAYHNARWAIEDVYNSQLSNIRIYSGEYDNLANHLMNASLQLKRQQMPMQNYVQVLNELIFPFTVYDSVYQGFLDGISDIITIKAEIVKMRQRPTYAGFNSTKQKFEVGSIEKNLMALVNPINIEKKGVECEYMISRSTQPAVIADILQSSRQNAATVMKRGNVLKIRELDCVALQYLKERYA</sequence>
<dbReference type="OrthoDB" id="3197351at2"/>
<gene>
    <name evidence="1" type="ORF">FXF36_15290</name>
</gene>
<evidence type="ECO:0000313" key="2">
    <source>
        <dbReference type="Proteomes" id="UP000327030"/>
    </source>
</evidence>
<reference evidence="2" key="1">
    <citation type="submission" date="2019-08" db="EMBL/GenBank/DDBJ databases">
        <title>Complete Genome Sequence of the Polysaccharide-Degrading Rumen Bacterium Pseudobutyrivibrio xylanivorans MA3014.</title>
        <authorList>
            <person name="Palevich N."/>
            <person name="Maclean P.H."/>
            <person name="Kelly W.J."/>
            <person name="Leahy S.C."/>
            <person name="Rakonjac J."/>
            <person name="Attwood G.T."/>
        </authorList>
    </citation>
    <scope>NUCLEOTIDE SEQUENCE [LARGE SCALE GENOMIC DNA]</scope>
    <source>
        <strain evidence="2">MA3014</strain>
    </source>
</reference>
<dbReference type="Proteomes" id="UP000327030">
    <property type="component" value="Chromosome 1"/>
</dbReference>
<dbReference type="EMBL" id="CP043028">
    <property type="protein sequence ID" value="QFJ56147.1"/>
    <property type="molecule type" value="Genomic_DNA"/>
</dbReference>
<dbReference type="Pfam" id="PF16264">
    <property type="entry name" value="SatD"/>
    <property type="match status" value="1"/>
</dbReference>
<proteinExistence type="predicted"/>
<dbReference type="InterPro" id="IPR032580">
    <property type="entry name" value="SatD"/>
</dbReference>
<dbReference type="RefSeq" id="WP_151625585.1">
    <property type="nucleotide sequence ID" value="NZ_CP043028.1"/>
</dbReference>
<accession>A0A5P6VU81</accession>
<evidence type="ECO:0008006" key="3">
    <source>
        <dbReference type="Google" id="ProtNLM"/>
    </source>
</evidence>
<evidence type="ECO:0000313" key="1">
    <source>
        <dbReference type="EMBL" id="QFJ56147.1"/>
    </source>
</evidence>
<dbReference type="AlphaFoldDB" id="A0A5P6VU81"/>